<keyword evidence="11" id="KW-1185">Reference proteome</keyword>
<evidence type="ECO:0000313" key="10">
    <source>
        <dbReference type="EMBL" id="CAF4461371.1"/>
    </source>
</evidence>
<dbReference type="InterPro" id="IPR001623">
    <property type="entry name" value="DnaJ_domain"/>
</dbReference>
<proteinExistence type="predicted"/>
<feature type="region of interest" description="Disordered" evidence="7">
    <location>
        <begin position="479"/>
        <end position="501"/>
    </location>
</feature>
<sequence>MTKNKSLLLTYIFSLLGGFFGLHHLYLGRTQHALLWVTTFGGFGFGFVYEFLFLIKKYVHEANNDESVINEFRLKMIRRKTPAFEISRLCAQYLTAIFYGFITYYAFPDTWHANYFLSSIIQCCTTIAVALGTQLVGTLGPRQCSLIWPLLGAVFGMLFLAWVNYSSPSFNLPALLSSLVFELKVQWNSEYFYNITASKLMAHQSLTSSKQIKRKRSHILKRCLIYGLGAIAFSTIFNLAIYQNLEVHVNGRRIKIKDSIADFFKSNEFLLLRQRLVMVARQLWAFYFQYGFKETWRYIWRALDLESEKQAFKVLNISRTASQKEIESQCRTLSRQWHPDRYRDPEQKHNAGMTFMNIQQACDRLSYERERVDTSIFCSSAIKANRSISESSQPQICITPYTEQIKDIQSENQAIDTSMNTSANQTIRERQQPRSVQAPASIMKLTDSILNVGSNNVSGIITSTPIGLIADQLQDNDKYTPPTIRPPDYIPSLRNPPLAPKRQNTRNVQQYGFDDATASASTTALIHRHEIASTSLGDSRKTIGTRKTTRRTIIGQSHVLSTSNNVLAQSKA</sequence>
<dbReference type="GO" id="GO:0016020">
    <property type="term" value="C:membrane"/>
    <property type="evidence" value="ECO:0007669"/>
    <property type="project" value="UniProtKB-SubCell"/>
</dbReference>
<keyword evidence="4 8" id="KW-0812">Transmembrane</keyword>
<protein>
    <recommendedName>
        <fullName evidence="3">DnaJ homolog subfamily C member 22</fullName>
    </recommendedName>
</protein>
<comment type="subcellular location">
    <subcellularLocation>
        <location evidence="2">Membrane</location>
        <topology evidence="2">Multi-pass membrane protein</topology>
    </subcellularLocation>
</comment>
<dbReference type="AlphaFoldDB" id="A0A820T7J4"/>
<evidence type="ECO:0000256" key="8">
    <source>
        <dbReference type="SAM" id="Phobius"/>
    </source>
</evidence>
<evidence type="ECO:0000256" key="3">
    <source>
        <dbReference type="ARBA" id="ARBA00020945"/>
    </source>
</evidence>
<dbReference type="Pfam" id="PF00226">
    <property type="entry name" value="DnaJ"/>
    <property type="match status" value="1"/>
</dbReference>
<comment type="function">
    <text evidence="1">May function as a co-chaperone.</text>
</comment>
<dbReference type="PANTHER" id="PTHR44733">
    <property type="entry name" value="DNAJ HOMOLOG SUBFAMILY C MEMBER 22"/>
    <property type="match status" value="1"/>
</dbReference>
<feature type="transmembrane region" description="Helical" evidence="8">
    <location>
        <begin position="145"/>
        <end position="165"/>
    </location>
</feature>
<accession>A0A820T7J4</accession>
<name>A0A820T7J4_9BILA</name>
<dbReference type="EMBL" id="CAJOBP010005136">
    <property type="protein sequence ID" value="CAF4461371.1"/>
    <property type="molecule type" value="Genomic_DNA"/>
</dbReference>
<dbReference type="Pfam" id="PF05154">
    <property type="entry name" value="TM2"/>
    <property type="match status" value="1"/>
</dbReference>
<feature type="domain" description="J" evidence="9">
    <location>
        <begin position="310"/>
        <end position="378"/>
    </location>
</feature>
<evidence type="ECO:0000313" key="11">
    <source>
        <dbReference type="Proteomes" id="UP000663873"/>
    </source>
</evidence>
<organism evidence="10 11">
    <name type="scientific">Rotaria socialis</name>
    <dbReference type="NCBI Taxonomy" id="392032"/>
    <lineage>
        <taxon>Eukaryota</taxon>
        <taxon>Metazoa</taxon>
        <taxon>Spiralia</taxon>
        <taxon>Gnathifera</taxon>
        <taxon>Rotifera</taxon>
        <taxon>Eurotatoria</taxon>
        <taxon>Bdelloidea</taxon>
        <taxon>Philodinida</taxon>
        <taxon>Philodinidae</taxon>
        <taxon>Rotaria</taxon>
    </lineage>
</organism>
<dbReference type="SMART" id="SM00271">
    <property type="entry name" value="DnaJ"/>
    <property type="match status" value="1"/>
</dbReference>
<evidence type="ECO:0000256" key="1">
    <source>
        <dbReference type="ARBA" id="ARBA00002080"/>
    </source>
</evidence>
<dbReference type="PROSITE" id="PS50076">
    <property type="entry name" value="DNAJ_2"/>
    <property type="match status" value="1"/>
</dbReference>
<feature type="transmembrane region" description="Helical" evidence="8">
    <location>
        <begin position="33"/>
        <end position="55"/>
    </location>
</feature>
<dbReference type="SUPFAM" id="SSF46565">
    <property type="entry name" value="Chaperone J-domain"/>
    <property type="match status" value="1"/>
</dbReference>
<dbReference type="InterPro" id="IPR036869">
    <property type="entry name" value="J_dom_sf"/>
</dbReference>
<dbReference type="InterPro" id="IPR007829">
    <property type="entry name" value="TM2"/>
</dbReference>
<feature type="transmembrane region" description="Helical" evidence="8">
    <location>
        <begin position="7"/>
        <end position="27"/>
    </location>
</feature>
<dbReference type="Gene3D" id="1.10.287.110">
    <property type="entry name" value="DnaJ domain"/>
    <property type="match status" value="1"/>
</dbReference>
<evidence type="ECO:0000256" key="6">
    <source>
        <dbReference type="ARBA" id="ARBA00023136"/>
    </source>
</evidence>
<evidence type="ECO:0000256" key="2">
    <source>
        <dbReference type="ARBA" id="ARBA00004141"/>
    </source>
</evidence>
<dbReference type="PANTHER" id="PTHR44733:SF1">
    <property type="entry name" value="DNAJ HOMOLOG SUBFAMILY C MEMBER 22"/>
    <property type="match status" value="1"/>
</dbReference>
<evidence type="ECO:0000256" key="5">
    <source>
        <dbReference type="ARBA" id="ARBA00022989"/>
    </source>
</evidence>
<keyword evidence="6 8" id="KW-0472">Membrane</keyword>
<feature type="transmembrane region" description="Helical" evidence="8">
    <location>
        <begin position="223"/>
        <end position="242"/>
    </location>
</feature>
<evidence type="ECO:0000259" key="9">
    <source>
        <dbReference type="PROSITE" id="PS50076"/>
    </source>
</evidence>
<dbReference type="Proteomes" id="UP000663873">
    <property type="component" value="Unassembled WGS sequence"/>
</dbReference>
<comment type="caution">
    <text evidence="10">The sequence shown here is derived from an EMBL/GenBank/DDBJ whole genome shotgun (WGS) entry which is preliminary data.</text>
</comment>
<feature type="transmembrane region" description="Helical" evidence="8">
    <location>
        <begin position="86"/>
        <end position="107"/>
    </location>
</feature>
<evidence type="ECO:0000256" key="4">
    <source>
        <dbReference type="ARBA" id="ARBA00022692"/>
    </source>
</evidence>
<dbReference type="CDD" id="cd06257">
    <property type="entry name" value="DnaJ"/>
    <property type="match status" value="1"/>
</dbReference>
<keyword evidence="5 8" id="KW-1133">Transmembrane helix</keyword>
<gene>
    <name evidence="10" type="ORF">UJA718_LOCUS23530</name>
</gene>
<evidence type="ECO:0000256" key="7">
    <source>
        <dbReference type="SAM" id="MobiDB-lite"/>
    </source>
</evidence>
<reference evidence="10" key="1">
    <citation type="submission" date="2021-02" db="EMBL/GenBank/DDBJ databases">
        <authorList>
            <person name="Nowell W R."/>
        </authorList>
    </citation>
    <scope>NUCLEOTIDE SEQUENCE</scope>
</reference>